<reference evidence="3" key="3">
    <citation type="journal article" date="2022" name="bioRxiv">
        <title>A global pangenome for the wheat fungal pathogen Pyrenophora tritici-repentis and prediction of effector protein structural homology.</title>
        <authorList>
            <person name="Moolhuijzen P."/>
            <person name="See P.T."/>
            <person name="Shi G."/>
            <person name="Powell H.R."/>
            <person name="Cockram J."/>
            <person name="Jorgensen L.N."/>
            <person name="Benslimane H."/>
            <person name="Strelkov S.E."/>
            <person name="Turner J."/>
            <person name="Liu Z."/>
            <person name="Moffat C.S."/>
        </authorList>
    </citation>
    <scope>NUCLEOTIDE SEQUENCE</scope>
    <source>
        <strain evidence="3">86-124</strain>
    </source>
</reference>
<reference evidence="3" key="2">
    <citation type="submission" date="2021-05" db="EMBL/GenBank/DDBJ databases">
        <authorList>
            <person name="Moolhuijzen P.M."/>
            <person name="Moffat C.S."/>
        </authorList>
    </citation>
    <scope>NUCLEOTIDE SEQUENCE</scope>
    <source>
        <strain evidence="3">86-124</strain>
    </source>
</reference>
<dbReference type="EMBL" id="NQIK02000006">
    <property type="protein sequence ID" value="KAF7569471.1"/>
    <property type="molecule type" value="Genomic_DNA"/>
</dbReference>
<dbReference type="Proteomes" id="UP000245464">
    <property type="component" value="Chromosome 6"/>
</dbReference>
<evidence type="ECO:0000313" key="2">
    <source>
        <dbReference type="EMBL" id="KAF7569471.1"/>
    </source>
</evidence>
<proteinExistence type="predicted"/>
<protein>
    <submittedName>
        <fullName evidence="3">Uncharacterized protein</fullName>
    </submittedName>
</protein>
<name>A0A2W1HH91_9PLEO</name>
<accession>A0A2W1HH91</accession>
<reference evidence="5" key="4">
    <citation type="journal article" date="2022" name="Microb. Genom.">
        <title>A global pangenome for the wheat fungal pathogen Pyrenophora tritici-repentis and prediction of effector protein structural homology.</title>
        <authorList>
            <person name="Moolhuijzen P.M."/>
            <person name="See P.T."/>
            <person name="Shi G."/>
            <person name="Powell H.R."/>
            <person name="Cockram J."/>
            <person name="Jorgensen L.N."/>
            <person name="Benslimane H."/>
            <person name="Strelkov S.E."/>
            <person name="Turner J."/>
            <person name="Liu Z."/>
            <person name="Moffat C.S."/>
        </authorList>
    </citation>
    <scope>NUCLEOTIDE SEQUENCE [LARGE SCALE GENOMIC DNA]</scope>
</reference>
<evidence type="ECO:0000256" key="1">
    <source>
        <dbReference type="SAM" id="MobiDB-lite"/>
    </source>
</evidence>
<dbReference type="EMBL" id="NRDI02000017">
    <property type="protein sequence ID" value="KAI1510401.1"/>
    <property type="molecule type" value="Genomic_DNA"/>
</dbReference>
<evidence type="ECO:0000313" key="3">
    <source>
        <dbReference type="EMBL" id="KAI1510401.1"/>
    </source>
</evidence>
<feature type="compositionally biased region" description="Basic and acidic residues" evidence="1">
    <location>
        <begin position="127"/>
        <end position="144"/>
    </location>
</feature>
<reference evidence="2 4" key="1">
    <citation type="journal article" date="2018" name="BMC Genomics">
        <title>Comparative genomics of the wheat fungal pathogen Pyrenophora tritici-repentis reveals chromosomal variations and genome plasticity.</title>
        <authorList>
            <person name="Moolhuijzen P."/>
            <person name="See P.T."/>
            <person name="Hane J.K."/>
            <person name="Shi G."/>
            <person name="Liu Z."/>
            <person name="Oliver R.P."/>
            <person name="Moffat C.S."/>
        </authorList>
    </citation>
    <scope>NUCLEOTIDE SEQUENCE [LARGE SCALE GENOMIC DNA]</scope>
    <source>
        <strain evidence="2">M4</strain>
    </source>
</reference>
<organism evidence="3 5">
    <name type="scientific">Pyrenophora tritici-repentis</name>
    <dbReference type="NCBI Taxonomy" id="45151"/>
    <lineage>
        <taxon>Eukaryota</taxon>
        <taxon>Fungi</taxon>
        <taxon>Dikarya</taxon>
        <taxon>Ascomycota</taxon>
        <taxon>Pezizomycotina</taxon>
        <taxon>Dothideomycetes</taxon>
        <taxon>Pleosporomycetidae</taxon>
        <taxon>Pleosporales</taxon>
        <taxon>Pleosporineae</taxon>
        <taxon>Pleosporaceae</taxon>
        <taxon>Pyrenophora</taxon>
    </lineage>
</organism>
<dbReference type="AlphaFoldDB" id="A0A2W1HH91"/>
<sequence>MPPTTSAKERKRQHHLDRKIIWQGPRAVRNTKLLSTTLAKLDPHLENDEMEYIDRFQRNLEALIREARSMRYFGTTQPFKTTIDRMGDSLVEFLLSINTYGGIDSHAEIFSMDSLEEKESLSLNVRNEGDNQKTESAKLKEEVA</sequence>
<evidence type="ECO:0000313" key="4">
    <source>
        <dbReference type="Proteomes" id="UP000245464"/>
    </source>
</evidence>
<gene>
    <name evidence="3" type="ORF">Ptr86124_010847</name>
    <name evidence="2" type="ORF">PtrM4_118860</name>
</gene>
<dbReference type="Proteomes" id="UP000249757">
    <property type="component" value="Unassembled WGS sequence"/>
</dbReference>
<feature type="region of interest" description="Disordered" evidence="1">
    <location>
        <begin position="122"/>
        <end position="144"/>
    </location>
</feature>
<comment type="caution">
    <text evidence="3">The sequence shown here is derived from an EMBL/GenBank/DDBJ whole genome shotgun (WGS) entry which is preliminary data.</text>
</comment>
<keyword evidence="5" id="KW-1185">Reference proteome</keyword>
<evidence type="ECO:0000313" key="5">
    <source>
        <dbReference type="Proteomes" id="UP000249757"/>
    </source>
</evidence>